<reference evidence="1" key="1">
    <citation type="journal article" date="2014" name="Int. J. Syst. Evol. Microbiol.">
        <title>Complete genome sequence of Corynebacterium casei LMG S-19264T (=DSM 44701T), isolated from a smear-ripened cheese.</title>
        <authorList>
            <consortium name="US DOE Joint Genome Institute (JGI-PGF)"/>
            <person name="Walter F."/>
            <person name="Albersmeier A."/>
            <person name="Kalinowski J."/>
            <person name="Ruckert C."/>
        </authorList>
    </citation>
    <scope>NUCLEOTIDE SEQUENCE</scope>
    <source>
        <strain evidence="1">CGMCC 1.15320</strain>
    </source>
</reference>
<gene>
    <name evidence="1" type="ORF">GCM10011385_23850</name>
</gene>
<evidence type="ECO:0000313" key="2">
    <source>
        <dbReference type="Proteomes" id="UP000636264"/>
    </source>
</evidence>
<proteinExistence type="predicted"/>
<comment type="caution">
    <text evidence="1">The sequence shown here is derived from an EMBL/GenBank/DDBJ whole genome shotgun (WGS) entry which is preliminary data.</text>
</comment>
<accession>A0A916RU78</accession>
<dbReference type="RefSeq" id="WP_188721301.1">
    <property type="nucleotide sequence ID" value="NZ_BMIF01000007.1"/>
</dbReference>
<reference evidence="1" key="2">
    <citation type="submission" date="2020-09" db="EMBL/GenBank/DDBJ databases">
        <authorList>
            <person name="Sun Q."/>
            <person name="Zhou Y."/>
        </authorList>
    </citation>
    <scope>NUCLEOTIDE SEQUENCE</scope>
    <source>
        <strain evidence="1">CGMCC 1.15320</strain>
    </source>
</reference>
<dbReference type="EMBL" id="BMIF01000007">
    <property type="protein sequence ID" value="GGA69298.1"/>
    <property type="molecule type" value="Genomic_DNA"/>
</dbReference>
<keyword evidence="2" id="KW-1185">Reference proteome</keyword>
<name>A0A916RU78_9HYPH</name>
<sequence>MWSRISKFFRDSETIFWARLQTGIGSLAMMATYTDSSLIQGILPPDILPWFLFANGLATEYLRRRRSEI</sequence>
<evidence type="ECO:0000313" key="1">
    <source>
        <dbReference type="EMBL" id="GGA69298.1"/>
    </source>
</evidence>
<dbReference type="AlphaFoldDB" id="A0A916RU78"/>
<protein>
    <submittedName>
        <fullName evidence="1">Uncharacterized protein</fullName>
    </submittedName>
</protein>
<organism evidence="1 2">
    <name type="scientific">Nitratireductor aestuarii</name>
    <dbReference type="NCBI Taxonomy" id="1735103"/>
    <lineage>
        <taxon>Bacteria</taxon>
        <taxon>Pseudomonadati</taxon>
        <taxon>Pseudomonadota</taxon>
        <taxon>Alphaproteobacteria</taxon>
        <taxon>Hyphomicrobiales</taxon>
        <taxon>Phyllobacteriaceae</taxon>
        <taxon>Nitratireductor</taxon>
    </lineage>
</organism>
<dbReference type="Proteomes" id="UP000636264">
    <property type="component" value="Unassembled WGS sequence"/>
</dbReference>